<dbReference type="UniPathway" id="UPA00219"/>
<dbReference type="InterPro" id="IPR036615">
    <property type="entry name" value="Mur_ligase_C_dom_sf"/>
</dbReference>
<keyword evidence="4" id="KW-0963">Cytoplasm</keyword>
<evidence type="ECO:0000256" key="5">
    <source>
        <dbReference type="ARBA" id="ARBA00022598"/>
    </source>
</evidence>
<proteinExistence type="inferred from homology"/>
<evidence type="ECO:0000259" key="11">
    <source>
        <dbReference type="Pfam" id="PF08245"/>
    </source>
</evidence>
<dbReference type="EMBL" id="CAESAN010000028">
    <property type="protein sequence ID" value="CAB4339961.1"/>
    <property type="molecule type" value="Genomic_DNA"/>
</dbReference>
<dbReference type="InterPro" id="IPR004101">
    <property type="entry name" value="Mur_ligase_C"/>
</dbReference>
<feature type="domain" description="Mur ligase N-terminal catalytic" evidence="9">
    <location>
        <begin position="11"/>
        <end position="109"/>
    </location>
</feature>
<sequence>MTDADWKSRRLHFVGIGGAGMSGWASVSAELGAEVSGSDAGDSPVLAQLRREGIGAYAGHDAARLPAGDNLELVRSTAVADENEEIVAARERGLRVMEREELLAELTAMRRTIAVAGAHGKTTTSSMIAQLLIDTGRDPGYLIGGSLQSSGRNARWGSGEWLVVEADESDKSLLKLHADIAVVTNIELDHHAVYRSLDELREVFREFLADPELAILPDDQAVVELRAGLPAVAFSVSGLELFDGGARFEWRGLQATLNVPGAHNAANAVAALEAAKAAGVPDTDAVAAISNFAGAGRRFERLGRSASGALIVDDYAHHPTEVAATIAAARTLNPERLVVVFQPHLFSRTEQLALEFGNALADADLVLVLDIYRSREDPSDFPAVSSKLIVDAALSGGGEVEVHWTPEFDDAAALLGPALRSGDLCLILGAGDVRRLGEDLAIAPIQED</sequence>
<dbReference type="EC" id="6.3.2.8" evidence="3"/>
<dbReference type="SUPFAM" id="SSF53623">
    <property type="entry name" value="MurD-like peptide ligases, catalytic domain"/>
    <property type="match status" value="1"/>
</dbReference>
<dbReference type="InterPro" id="IPR013221">
    <property type="entry name" value="Mur_ligase_cen"/>
</dbReference>
<evidence type="ECO:0000256" key="4">
    <source>
        <dbReference type="ARBA" id="ARBA00022490"/>
    </source>
</evidence>
<dbReference type="InterPro" id="IPR050061">
    <property type="entry name" value="MurCDEF_pg_biosynth"/>
</dbReference>
<feature type="domain" description="Mur ligase C-terminal" evidence="10">
    <location>
        <begin position="297"/>
        <end position="431"/>
    </location>
</feature>
<keyword evidence="7" id="KW-0067">ATP-binding</keyword>
<evidence type="ECO:0000256" key="1">
    <source>
        <dbReference type="ARBA" id="ARBA00004496"/>
    </source>
</evidence>
<dbReference type="SUPFAM" id="SSF51984">
    <property type="entry name" value="MurCD N-terminal domain"/>
    <property type="match status" value="1"/>
</dbReference>
<dbReference type="InterPro" id="IPR000713">
    <property type="entry name" value="Mur_ligase_N"/>
</dbReference>
<dbReference type="Pfam" id="PF08245">
    <property type="entry name" value="Mur_ligase_M"/>
    <property type="match status" value="1"/>
</dbReference>
<dbReference type="GO" id="GO:0008763">
    <property type="term" value="F:UDP-N-acetylmuramate-L-alanine ligase activity"/>
    <property type="evidence" value="ECO:0007669"/>
    <property type="project" value="UniProtKB-EC"/>
</dbReference>
<accession>A0A6J5ZBG7</accession>
<dbReference type="Gene3D" id="3.40.50.720">
    <property type="entry name" value="NAD(P)-binding Rossmann-like Domain"/>
    <property type="match status" value="1"/>
</dbReference>
<evidence type="ECO:0000313" key="12">
    <source>
        <dbReference type="EMBL" id="CAB4339961.1"/>
    </source>
</evidence>
<reference evidence="12" key="1">
    <citation type="submission" date="2020-05" db="EMBL/GenBank/DDBJ databases">
        <authorList>
            <person name="Chiriac C."/>
            <person name="Salcher M."/>
            <person name="Ghai R."/>
            <person name="Kavagutti S V."/>
        </authorList>
    </citation>
    <scope>NUCLEOTIDE SEQUENCE</scope>
</reference>
<evidence type="ECO:0000259" key="9">
    <source>
        <dbReference type="Pfam" id="PF01225"/>
    </source>
</evidence>
<dbReference type="Gene3D" id="3.90.190.20">
    <property type="entry name" value="Mur ligase, C-terminal domain"/>
    <property type="match status" value="1"/>
</dbReference>
<dbReference type="InterPro" id="IPR005758">
    <property type="entry name" value="UDP-N-AcMur_Ala_ligase_MurC"/>
</dbReference>
<evidence type="ECO:0000256" key="3">
    <source>
        <dbReference type="ARBA" id="ARBA00012211"/>
    </source>
</evidence>
<evidence type="ECO:0000256" key="6">
    <source>
        <dbReference type="ARBA" id="ARBA00022741"/>
    </source>
</evidence>
<dbReference type="GO" id="GO:0005524">
    <property type="term" value="F:ATP binding"/>
    <property type="evidence" value="ECO:0007669"/>
    <property type="project" value="UniProtKB-KW"/>
</dbReference>
<dbReference type="Gene3D" id="3.40.1190.10">
    <property type="entry name" value="Mur-like, catalytic domain"/>
    <property type="match status" value="1"/>
</dbReference>
<comment type="pathway">
    <text evidence="2">Cell wall biogenesis; peptidoglycan biosynthesis.</text>
</comment>
<evidence type="ECO:0000256" key="2">
    <source>
        <dbReference type="ARBA" id="ARBA00004752"/>
    </source>
</evidence>
<gene>
    <name evidence="12" type="ORF">UFOPK3547_00489</name>
</gene>
<dbReference type="AlphaFoldDB" id="A0A6J5ZBG7"/>
<keyword evidence="5" id="KW-0436">Ligase</keyword>
<dbReference type="InterPro" id="IPR036565">
    <property type="entry name" value="Mur-like_cat_sf"/>
</dbReference>
<dbReference type="SUPFAM" id="SSF53244">
    <property type="entry name" value="MurD-like peptide ligases, peptide-binding domain"/>
    <property type="match status" value="1"/>
</dbReference>
<name>A0A6J5ZBG7_9ZZZZ</name>
<evidence type="ECO:0000259" key="10">
    <source>
        <dbReference type="Pfam" id="PF02875"/>
    </source>
</evidence>
<protein>
    <recommendedName>
        <fullName evidence="3">UDP-N-acetylmuramate--L-alanine ligase</fullName>
        <ecNumber evidence="3">6.3.2.8</ecNumber>
    </recommendedName>
</protein>
<dbReference type="Pfam" id="PF01225">
    <property type="entry name" value="Mur_ligase"/>
    <property type="match status" value="1"/>
</dbReference>
<dbReference type="HAMAP" id="MF_00046">
    <property type="entry name" value="MurC"/>
    <property type="match status" value="1"/>
</dbReference>
<evidence type="ECO:0000256" key="7">
    <source>
        <dbReference type="ARBA" id="ARBA00022840"/>
    </source>
</evidence>
<comment type="catalytic activity">
    <reaction evidence="8">
        <text>UDP-N-acetyl-alpha-D-muramate + L-alanine + ATP = UDP-N-acetyl-alpha-D-muramoyl-L-alanine + ADP + phosphate + H(+)</text>
        <dbReference type="Rhea" id="RHEA:23372"/>
        <dbReference type="ChEBI" id="CHEBI:15378"/>
        <dbReference type="ChEBI" id="CHEBI:30616"/>
        <dbReference type="ChEBI" id="CHEBI:43474"/>
        <dbReference type="ChEBI" id="CHEBI:57972"/>
        <dbReference type="ChEBI" id="CHEBI:70757"/>
        <dbReference type="ChEBI" id="CHEBI:83898"/>
        <dbReference type="ChEBI" id="CHEBI:456216"/>
        <dbReference type="EC" id="6.3.2.8"/>
    </reaction>
</comment>
<dbReference type="PANTHER" id="PTHR43445:SF3">
    <property type="entry name" value="UDP-N-ACETYLMURAMATE--L-ALANINE LIGASE"/>
    <property type="match status" value="1"/>
</dbReference>
<feature type="domain" description="Mur ligase central" evidence="11">
    <location>
        <begin position="115"/>
        <end position="274"/>
    </location>
</feature>
<keyword evidence="6" id="KW-0547">Nucleotide-binding</keyword>
<dbReference type="GO" id="GO:0009252">
    <property type="term" value="P:peptidoglycan biosynthetic process"/>
    <property type="evidence" value="ECO:0007669"/>
    <property type="project" value="UniProtKB-UniPathway"/>
</dbReference>
<evidence type="ECO:0000256" key="8">
    <source>
        <dbReference type="ARBA" id="ARBA00047833"/>
    </source>
</evidence>
<dbReference type="GO" id="GO:0005737">
    <property type="term" value="C:cytoplasm"/>
    <property type="evidence" value="ECO:0007669"/>
    <property type="project" value="UniProtKB-SubCell"/>
</dbReference>
<dbReference type="PANTHER" id="PTHR43445">
    <property type="entry name" value="UDP-N-ACETYLMURAMATE--L-ALANINE LIGASE-RELATED"/>
    <property type="match status" value="1"/>
</dbReference>
<comment type="subcellular location">
    <subcellularLocation>
        <location evidence="1">Cytoplasm</location>
    </subcellularLocation>
</comment>
<organism evidence="12">
    <name type="scientific">freshwater metagenome</name>
    <dbReference type="NCBI Taxonomy" id="449393"/>
    <lineage>
        <taxon>unclassified sequences</taxon>
        <taxon>metagenomes</taxon>
        <taxon>ecological metagenomes</taxon>
    </lineage>
</organism>
<dbReference type="Pfam" id="PF02875">
    <property type="entry name" value="Mur_ligase_C"/>
    <property type="match status" value="1"/>
</dbReference>
<dbReference type="NCBIfam" id="TIGR01082">
    <property type="entry name" value="murC"/>
    <property type="match status" value="1"/>
</dbReference>